<organism evidence="2 3">
    <name type="scientific">Allacma fusca</name>
    <dbReference type="NCBI Taxonomy" id="39272"/>
    <lineage>
        <taxon>Eukaryota</taxon>
        <taxon>Metazoa</taxon>
        <taxon>Ecdysozoa</taxon>
        <taxon>Arthropoda</taxon>
        <taxon>Hexapoda</taxon>
        <taxon>Collembola</taxon>
        <taxon>Symphypleona</taxon>
        <taxon>Sminthuridae</taxon>
        <taxon>Allacma</taxon>
    </lineage>
</organism>
<keyword evidence="3" id="KW-1185">Reference proteome</keyword>
<dbReference type="Proteomes" id="UP000708208">
    <property type="component" value="Unassembled WGS sequence"/>
</dbReference>
<comment type="caution">
    <text evidence="2">The sequence shown here is derived from an EMBL/GenBank/DDBJ whole genome shotgun (WGS) entry which is preliminary data.</text>
</comment>
<feature type="non-terminal residue" evidence="2">
    <location>
        <position position="1"/>
    </location>
</feature>
<reference evidence="2" key="1">
    <citation type="submission" date="2021-06" db="EMBL/GenBank/DDBJ databases">
        <authorList>
            <person name="Hodson N. C."/>
            <person name="Mongue J. A."/>
            <person name="Jaron S. K."/>
        </authorList>
    </citation>
    <scope>NUCLEOTIDE SEQUENCE</scope>
</reference>
<gene>
    <name evidence="2" type="ORF">AFUS01_LOCUS4701</name>
</gene>
<evidence type="ECO:0000313" key="3">
    <source>
        <dbReference type="Proteomes" id="UP000708208"/>
    </source>
</evidence>
<dbReference type="EMBL" id="CAJVCH010029486">
    <property type="protein sequence ID" value="CAG7706936.1"/>
    <property type="molecule type" value="Genomic_DNA"/>
</dbReference>
<sequence length="37" mass="4266">MRTGKPTGRMTQAVPWDPINPLDQPYRKVFNLDNPPN</sequence>
<dbReference type="AlphaFoldDB" id="A0A8J2JC75"/>
<evidence type="ECO:0000313" key="2">
    <source>
        <dbReference type="EMBL" id="CAG7706936.1"/>
    </source>
</evidence>
<protein>
    <submittedName>
        <fullName evidence="2">Uncharacterized protein</fullName>
    </submittedName>
</protein>
<feature type="region of interest" description="Disordered" evidence="1">
    <location>
        <begin position="1"/>
        <end position="20"/>
    </location>
</feature>
<evidence type="ECO:0000256" key="1">
    <source>
        <dbReference type="SAM" id="MobiDB-lite"/>
    </source>
</evidence>
<proteinExistence type="predicted"/>
<accession>A0A8J2JC75</accession>
<name>A0A8J2JC75_9HEXA</name>